<evidence type="ECO:0000256" key="1">
    <source>
        <dbReference type="SAM" id="MobiDB-lite"/>
    </source>
</evidence>
<accession>A0AA38LLF0</accession>
<proteinExistence type="predicted"/>
<comment type="caution">
    <text evidence="2">The sequence shown here is derived from an EMBL/GenBank/DDBJ whole genome shotgun (WGS) entry which is preliminary data.</text>
</comment>
<feature type="region of interest" description="Disordered" evidence="1">
    <location>
        <begin position="78"/>
        <end position="106"/>
    </location>
</feature>
<protein>
    <submittedName>
        <fullName evidence="2">Uncharacterized protein</fullName>
    </submittedName>
</protein>
<feature type="compositionally biased region" description="Polar residues" evidence="1">
    <location>
        <begin position="25"/>
        <end position="40"/>
    </location>
</feature>
<dbReference type="Proteomes" id="UP000824469">
    <property type="component" value="Unassembled WGS sequence"/>
</dbReference>
<evidence type="ECO:0000313" key="2">
    <source>
        <dbReference type="EMBL" id="KAH9328131.1"/>
    </source>
</evidence>
<organism evidence="2 3">
    <name type="scientific">Taxus chinensis</name>
    <name type="common">Chinese yew</name>
    <name type="synonym">Taxus wallichiana var. chinensis</name>
    <dbReference type="NCBI Taxonomy" id="29808"/>
    <lineage>
        <taxon>Eukaryota</taxon>
        <taxon>Viridiplantae</taxon>
        <taxon>Streptophyta</taxon>
        <taxon>Embryophyta</taxon>
        <taxon>Tracheophyta</taxon>
        <taxon>Spermatophyta</taxon>
        <taxon>Pinopsida</taxon>
        <taxon>Pinidae</taxon>
        <taxon>Conifers II</taxon>
        <taxon>Cupressales</taxon>
        <taxon>Taxaceae</taxon>
        <taxon>Taxus</taxon>
    </lineage>
</organism>
<feature type="non-terminal residue" evidence="2">
    <location>
        <position position="1"/>
    </location>
</feature>
<gene>
    <name evidence="2" type="ORF">KI387_000239</name>
</gene>
<feature type="region of interest" description="Disordered" evidence="1">
    <location>
        <begin position="1"/>
        <end position="49"/>
    </location>
</feature>
<reference evidence="2 3" key="1">
    <citation type="journal article" date="2021" name="Nat. Plants">
        <title>The Taxus genome provides insights into paclitaxel biosynthesis.</title>
        <authorList>
            <person name="Xiong X."/>
            <person name="Gou J."/>
            <person name="Liao Q."/>
            <person name="Li Y."/>
            <person name="Zhou Q."/>
            <person name="Bi G."/>
            <person name="Li C."/>
            <person name="Du R."/>
            <person name="Wang X."/>
            <person name="Sun T."/>
            <person name="Guo L."/>
            <person name="Liang H."/>
            <person name="Lu P."/>
            <person name="Wu Y."/>
            <person name="Zhang Z."/>
            <person name="Ro D.K."/>
            <person name="Shang Y."/>
            <person name="Huang S."/>
            <person name="Yan J."/>
        </authorList>
    </citation>
    <scope>NUCLEOTIDE SEQUENCE [LARGE SCALE GENOMIC DNA]</scope>
    <source>
        <strain evidence="2">Ta-2019</strain>
    </source>
</reference>
<name>A0AA38LLF0_TAXCH</name>
<dbReference type="EMBL" id="JAHRHJ020000001">
    <property type="protein sequence ID" value="KAH9328131.1"/>
    <property type="molecule type" value="Genomic_DNA"/>
</dbReference>
<dbReference type="AlphaFoldDB" id="A0AA38LLF0"/>
<sequence length="106" mass="11325">LLEESDLLLEEEKQAPPVILAPSEPQRSTQASTSSDSTPNDLPPSQIDTIHIATRTQQYDNPSSSTASRPWVVISAAPEGVPPSSLAPRPRVSIRTAPRGSNSRVS</sequence>
<keyword evidence="3" id="KW-1185">Reference proteome</keyword>
<evidence type="ECO:0000313" key="3">
    <source>
        <dbReference type="Proteomes" id="UP000824469"/>
    </source>
</evidence>